<dbReference type="EMBL" id="ACRF02000003">
    <property type="protein sequence ID" value="EQM96965.1"/>
    <property type="molecule type" value="Genomic_DNA"/>
</dbReference>
<organism evidence="2 3">
    <name type="scientific">Granulicatella elegans ATCC 700633</name>
    <dbReference type="NCBI Taxonomy" id="626369"/>
    <lineage>
        <taxon>Bacteria</taxon>
        <taxon>Bacillati</taxon>
        <taxon>Bacillota</taxon>
        <taxon>Bacilli</taxon>
        <taxon>Lactobacillales</taxon>
        <taxon>Carnobacteriaceae</taxon>
        <taxon>Granulicatella</taxon>
    </lineage>
</organism>
<comment type="caution">
    <text evidence="2">The sequence shown here is derived from an EMBL/GenBank/DDBJ whole genome shotgun (WGS) entry which is preliminary data.</text>
</comment>
<feature type="transmembrane region" description="Helical" evidence="1">
    <location>
        <begin position="6"/>
        <end position="35"/>
    </location>
</feature>
<keyword evidence="1" id="KW-0472">Membrane</keyword>
<accession>T5LT38</accession>
<dbReference type="Proteomes" id="UP000002939">
    <property type="component" value="Unassembled WGS sequence"/>
</dbReference>
<dbReference type="RefSeq" id="WP_020991241.1">
    <property type="nucleotide sequence ID" value="NZ_KI391971.1"/>
</dbReference>
<keyword evidence="3" id="KW-1185">Reference proteome</keyword>
<name>T5LT38_9LACT</name>
<dbReference type="HOGENOM" id="CLU_2954046_0_0_9"/>
<evidence type="ECO:0000313" key="3">
    <source>
        <dbReference type="Proteomes" id="UP000002939"/>
    </source>
</evidence>
<keyword evidence="1" id="KW-1133">Transmembrane helix</keyword>
<protein>
    <submittedName>
        <fullName evidence="2">Uncharacterized protein</fullName>
    </submittedName>
</protein>
<evidence type="ECO:0000256" key="1">
    <source>
        <dbReference type="SAM" id="Phobius"/>
    </source>
</evidence>
<keyword evidence="1" id="KW-0812">Transmembrane</keyword>
<evidence type="ECO:0000313" key="2">
    <source>
        <dbReference type="EMBL" id="EQM96965.1"/>
    </source>
</evidence>
<dbReference type="AlphaFoldDB" id="T5LT38"/>
<reference evidence="2" key="1">
    <citation type="submission" date="2011-10" db="EMBL/GenBank/DDBJ databases">
        <title>The Genome Sequence of Granulicatella elegans ATCC 700633.</title>
        <authorList>
            <consortium name="The Broad Institute Genome Sequencing Platform"/>
            <consortium name="The Broad Institute Genome Sequencing Center for Infectious Disease"/>
            <person name="Earl A."/>
            <person name="Ward D."/>
            <person name="Feldgarden M."/>
            <person name="Gevers D."/>
            <person name="Sibley C.D."/>
            <person name="Field T.R."/>
            <person name="Grinwis M."/>
            <person name="Eshaghurshan C.S."/>
            <person name="Surette M.G."/>
            <person name="Young S.K."/>
            <person name="Zeng Q."/>
            <person name="Gargeya S."/>
            <person name="Fitzgerald M."/>
            <person name="Haas B."/>
            <person name="Abouelleil A."/>
            <person name="Alvarado L."/>
            <person name="Arachchi H.M."/>
            <person name="Berlin A."/>
            <person name="Brown A."/>
            <person name="Chapman S.B."/>
            <person name="Chen Z."/>
            <person name="Dunbar C."/>
            <person name="Freedman E."/>
            <person name="Gearin G."/>
            <person name="Goldberg J."/>
            <person name="Griggs A."/>
            <person name="Gujja S."/>
            <person name="Heiman D."/>
            <person name="Howarth C."/>
            <person name="Larson L."/>
            <person name="Lui A."/>
            <person name="MacDonald P.J.P."/>
            <person name="Montmayeur A."/>
            <person name="Murphy C."/>
            <person name="Neiman D."/>
            <person name="Pearson M."/>
            <person name="Priest M."/>
            <person name="Roberts A."/>
            <person name="Saif S."/>
            <person name="Shea T."/>
            <person name="Shenoy N."/>
            <person name="Sisk P."/>
            <person name="Stolte C."/>
            <person name="Sykes S."/>
            <person name="Wortman J."/>
            <person name="Nusbaum C."/>
            <person name="Birren B."/>
        </authorList>
    </citation>
    <scope>NUCLEOTIDE SEQUENCE [LARGE SCALE GENOMIC DNA]</scope>
    <source>
        <strain evidence="2">ATCC 700633</strain>
    </source>
</reference>
<sequence>MKKLLVLVLGILFVYSIISQIIWLTVLILPVVIYLDKQNLFKEFDESRFKKVRRTKKES</sequence>
<gene>
    <name evidence="2" type="ORF">HMPREF0446_01708</name>
</gene>
<proteinExistence type="predicted"/>
<dbReference type="STRING" id="626369.HMPREF0446_01708"/>